<accession>A0A4V0GZN7</accession>
<dbReference type="EMBL" id="CAAHDA010000003">
    <property type="protein sequence ID" value="VGM15137.1"/>
    <property type="molecule type" value="Genomic_DNA"/>
</dbReference>
<gene>
    <name evidence="2" type="ORF">SAMEA4873560_02346</name>
    <name evidence="1" type="ORF">SAMEA4873654_02820</name>
</gene>
<accession>A0A486CBI0</accession>
<dbReference type="AlphaFoldDB" id="A0A4V0GZN7"/>
<evidence type="ECO:0000313" key="1">
    <source>
        <dbReference type="EMBL" id="VGM15137.1"/>
    </source>
</evidence>
<name>A0A4V0GZN7_KLEPN</name>
<sequence>MIAYIVPQLISNEVCNQHPEKNLKALNVLFQYDRNEACITIH</sequence>
<proteinExistence type="predicted"/>
<protein>
    <submittedName>
        <fullName evidence="2">Uncharacterized protein</fullName>
    </submittedName>
</protein>
<dbReference type="EMBL" id="CAAHDF010000003">
    <property type="protein sequence ID" value="VGM36888.1"/>
    <property type="molecule type" value="Genomic_DNA"/>
</dbReference>
<evidence type="ECO:0000313" key="2">
    <source>
        <dbReference type="EMBL" id="VGM36888.1"/>
    </source>
</evidence>
<organism evidence="2">
    <name type="scientific">Klebsiella pneumoniae</name>
    <dbReference type="NCBI Taxonomy" id="573"/>
    <lineage>
        <taxon>Bacteria</taxon>
        <taxon>Pseudomonadati</taxon>
        <taxon>Pseudomonadota</taxon>
        <taxon>Gammaproteobacteria</taxon>
        <taxon>Enterobacterales</taxon>
        <taxon>Enterobacteriaceae</taxon>
        <taxon>Klebsiella/Raoultella group</taxon>
        <taxon>Klebsiella</taxon>
        <taxon>Klebsiella pneumoniae complex</taxon>
    </lineage>
</organism>
<reference evidence="2" key="1">
    <citation type="submission" date="2019-03" db="EMBL/GenBank/DDBJ databases">
        <authorList>
            <consortium name="Pathogen Informatics"/>
        </authorList>
    </citation>
    <scope>NUCLEOTIDE SEQUENCE</scope>
    <source>
        <strain evidence="2">5012STDY7626359</strain>
        <strain evidence="1">5012STDY7626458</strain>
    </source>
</reference>